<dbReference type="RefSeq" id="WP_128527027.1">
    <property type="nucleotide sequence ID" value="NZ_CP026119.1"/>
</dbReference>
<dbReference type="InterPro" id="IPR044068">
    <property type="entry name" value="CB"/>
</dbReference>
<evidence type="ECO:0000256" key="2">
    <source>
        <dbReference type="PROSITE-ProRule" id="PRU01248"/>
    </source>
</evidence>
<dbReference type="EMBL" id="CP026119">
    <property type="protein sequence ID" value="QAS54798.1"/>
    <property type="molecule type" value="Genomic_DNA"/>
</dbReference>
<dbReference type="PROSITE" id="PS51900">
    <property type="entry name" value="CB"/>
    <property type="match status" value="1"/>
</dbReference>
<evidence type="ECO:0000313" key="4">
    <source>
        <dbReference type="EMBL" id="QAS54798.1"/>
    </source>
</evidence>
<dbReference type="GO" id="GO:0015074">
    <property type="term" value="P:DNA integration"/>
    <property type="evidence" value="ECO:0007669"/>
    <property type="project" value="InterPro"/>
</dbReference>
<dbReference type="OrthoDB" id="2423368at2"/>
<dbReference type="InterPro" id="IPR011010">
    <property type="entry name" value="DNA_brk_join_enz"/>
</dbReference>
<dbReference type="KEGG" id="hli:HLI_21320"/>
<dbReference type="Gene3D" id="1.10.150.130">
    <property type="match status" value="1"/>
</dbReference>
<accession>A0A410MJE4</accession>
<dbReference type="Pfam" id="PF02899">
    <property type="entry name" value="Phage_int_SAM_1"/>
    <property type="match status" value="1"/>
</dbReference>
<protein>
    <submittedName>
        <fullName evidence="4">Integrase</fullName>
    </submittedName>
</protein>
<reference evidence="4 5" key="1">
    <citation type="submission" date="2018-01" db="EMBL/GenBank/DDBJ databases">
        <title>The whole genome sequencing and assembly of Halobacillus litoralis ERB031 strain.</title>
        <authorList>
            <person name="Lee S.-J."/>
            <person name="Park M.-K."/>
            <person name="Kim J.-Y."/>
            <person name="Lee Y.-J."/>
            <person name="Yi H."/>
            <person name="Bahn Y.-S."/>
            <person name="Kim J.F."/>
            <person name="Lee D.-W."/>
        </authorList>
    </citation>
    <scope>NUCLEOTIDE SEQUENCE [LARGE SCALE GENOMIC DNA]</scope>
    <source>
        <strain evidence="4 5">ERB 031</strain>
        <plasmid evidence="5">pldw-31</plasmid>
    </source>
</reference>
<keyword evidence="1 2" id="KW-0238">DNA-binding</keyword>
<feature type="domain" description="Core-binding (CB)" evidence="3">
    <location>
        <begin position="1"/>
        <end position="83"/>
    </location>
</feature>
<gene>
    <name evidence="4" type="ORF">HLI_21320</name>
</gene>
<dbReference type="GO" id="GO:0003677">
    <property type="term" value="F:DNA binding"/>
    <property type="evidence" value="ECO:0007669"/>
    <property type="project" value="UniProtKB-UniRule"/>
</dbReference>
<sequence length="292" mass="34274">MPFQYSKYLEDKNKSQNTIAGYLKTIHLFFSFIDNFYEKQKEPYQISPADIKNFLNSKVKEGNSIKTVNKHLTILKGFFDYLWRIEKVPVDPAMKIDRFLEEENKGNSLTYDLLKDTLPKVINNHNYTTLRKSIFILSTYGLRSAEFQIKKGNVIDHGNSVEILYPKRNLILYNDEAEIFLSYFFESQFNGSDYIFTTKKHDESLVPIEYMSLHMHFSVISQDYNFPVKITPNDIRHAYAFYLYTEKRMVVEQIAAELGIEVVSAAQLIKNSQFRHHKGKEQLELDEKLGVE</sequence>
<keyword evidence="4" id="KW-0614">Plasmid</keyword>
<geneLocation type="plasmid" evidence="5">
    <name>pldw-31</name>
</geneLocation>
<dbReference type="AlphaFoldDB" id="A0A410MJE4"/>
<proteinExistence type="predicted"/>
<evidence type="ECO:0000313" key="5">
    <source>
        <dbReference type="Proteomes" id="UP000287756"/>
    </source>
</evidence>
<name>A0A410MJE4_9BACI</name>
<evidence type="ECO:0000256" key="1">
    <source>
        <dbReference type="ARBA" id="ARBA00023125"/>
    </source>
</evidence>
<dbReference type="InterPro" id="IPR010998">
    <property type="entry name" value="Integrase_recombinase_N"/>
</dbReference>
<evidence type="ECO:0000259" key="3">
    <source>
        <dbReference type="PROSITE" id="PS51900"/>
    </source>
</evidence>
<organism evidence="4 5">
    <name type="scientific">Halobacillus litoralis</name>
    <dbReference type="NCBI Taxonomy" id="45668"/>
    <lineage>
        <taxon>Bacteria</taxon>
        <taxon>Bacillati</taxon>
        <taxon>Bacillota</taxon>
        <taxon>Bacilli</taxon>
        <taxon>Bacillales</taxon>
        <taxon>Bacillaceae</taxon>
        <taxon>Halobacillus</taxon>
    </lineage>
</organism>
<dbReference type="Proteomes" id="UP000287756">
    <property type="component" value="Plasmid pLDW-31"/>
</dbReference>
<dbReference type="SUPFAM" id="SSF56349">
    <property type="entry name" value="DNA breaking-rejoining enzymes"/>
    <property type="match status" value="1"/>
</dbReference>
<dbReference type="InterPro" id="IPR004107">
    <property type="entry name" value="Integrase_SAM-like_N"/>
</dbReference>